<dbReference type="Proteomes" id="UP000838324">
    <property type="component" value="Unassembled WGS sequence"/>
</dbReference>
<proteinExistence type="predicted"/>
<comment type="caution">
    <text evidence="1">The sequence shown here is derived from an EMBL/GenBank/DDBJ whole genome shotgun (WGS) entry which is preliminary data.</text>
</comment>
<name>A0ABM9BQL1_9BACL</name>
<accession>A0ABM9BQL1</accession>
<sequence>MKWGELEPGLPVRIISGYHKGNTGKVSAVETFGAAHTKSGLLWTLRSRCRQAGKSLSYRLQYPANIITGWGLYYLM</sequence>
<dbReference type="EMBL" id="CAKMMG010000001">
    <property type="protein sequence ID" value="CAH1192631.1"/>
    <property type="molecule type" value="Genomic_DNA"/>
</dbReference>
<protein>
    <recommendedName>
        <fullName evidence="3">KOW domain-containing protein</fullName>
    </recommendedName>
</protein>
<reference evidence="1" key="1">
    <citation type="submission" date="2022-01" db="EMBL/GenBank/DDBJ databases">
        <authorList>
            <person name="Criscuolo A."/>
        </authorList>
    </citation>
    <scope>NUCLEOTIDE SEQUENCE</scope>
    <source>
        <strain evidence="1">CIP111892</strain>
    </source>
</reference>
<evidence type="ECO:0000313" key="1">
    <source>
        <dbReference type="EMBL" id="CAH1192631.1"/>
    </source>
</evidence>
<organism evidence="1 2">
    <name type="scientific">Paenibacillus auburnensis</name>
    <dbReference type="NCBI Taxonomy" id="2905649"/>
    <lineage>
        <taxon>Bacteria</taxon>
        <taxon>Bacillati</taxon>
        <taxon>Bacillota</taxon>
        <taxon>Bacilli</taxon>
        <taxon>Bacillales</taxon>
        <taxon>Paenibacillaceae</taxon>
        <taxon>Paenibacillus</taxon>
    </lineage>
</organism>
<evidence type="ECO:0008006" key="3">
    <source>
        <dbReference type="Google" id="ProtNLM"/>
    </source>
</evidence>
<keyword evidence="2" id="KW-1185">Reference proteome</keyword>
<evidence type="ECO:0000313" key="2">
    <source>
        <dbReference type="Proteomes" id="UP000838324"/>
    </source>
</evidence>
<gene>
    <name evidence="1" type="ORF">PAECIP111892_01052</name>
</gene>